<dbReference type="InterPro" id="IPR016181">
    <property type="entry name" value="Acyl_CoA_acyltransferase"/>
</dbReference>
<dbReference type="CDD" id="cd04301">
    <property type="entry name" value="NAT_SF"/>
    <property type="match status" value="1"/>
</dbReference>
<reference evidence="2" key="1">
    <citation type="submission" date="2021-01" db="EMBL/GenBank/DDBJ databases">
        <authorList>
            <person name="Corre E."/>
            <person name="Pelletier E."/>
            <person name="Niang G."/>
            <person name="Scheremetjew M."/>
            <person name="Finn R."/>
            <person name="Kale V."/>
            <person name="Holt S."/>
            <person name="Cochrane G."/>
            <person name="Meng A."/>
            <person name="Brown T."/>
            <person name="Cohen L."/>
        </authorList>
    </citation>
    <scope>NUCLEOTIDE SEQUENCE</scope>
    <source>
        <strain evidence="2">CCMP2078</strain>
    </source>
</reference>
<evidence type="ECO:0000313" key="2">
    <source>
        <dbReference type="EMBL" id="CAD8262922.1"/>
    </source>
</evidence>
<dbReference type="InterPro" id="IPR031165">
    <property type="entry name" value="GNAT_YJDJ"/>
</dbReference>
<dbReference type="Pfam" id="PF14542">
    <property type="entry name" value="Acetyltransf_CG"/>
    <property type="match status" value="1"/>
</dbReference>
<dbReference type="InterPro" id="IPR045057">
    <property type="entry name" value="Gcn5-rel_NAT"/>
</dbReference>
<name>A0A7R9YET2_9STRA</name>
<organism evidence="2">
    <name type="scientific">Pinguiococcus pyrenoidosus</name>
    <dbReference type="NCBI Taxonomy" id="172671"/>
    <lineage>
        <taxon>Eukaryota</taxon>
        <taxon>Sar</taxon>
        <taxon>Stramenopiles</taxon>
        <taxon>Ochrophyta</taxon>
        <taxon>Pinguiophyceae</taxon>
        <taxon>Pinguiochrysidales</taxon>
        <taxon>Pinguiochrysidaceae</taxon>
        <taxon>Pinguiococcus</taxon>
    </lineage>
</organism>
<dbReference type="SUPFAM" id="SSF55729">
    <property type="entry name" value="Acyl-CoA N-acyltransferases (Nat)"/>
    <property type="match status" value="1"/>
</dbReference>
<dbReference type="AlphaFoldDB" id="A0A7R9YET2"/>
<dbReference type="PANTHER" id="PTHR31435">
    <property type="entry name" value="PROTEIN NATD1"/>
    <property type="match status" value="1"/>
</dbReference>
<gene>
    <name evidence="2" type="ORF">PPYR1160_LOCUS12424</name>
</gene>
<evidence type="ECO:0000259" key="1">
    <source>
        <dbReference type="PROSITE" id="PS51729"/>
    </source>
</evidence>
<dbReference type="PANTHER" id="PTHR31435:SF9">
    <property type="entry name" value="PROTEIN NATD1"/>
    <property type="match status" value="1"/>
</dbReference>
<feature type="domain" description="N-acetyltransferase" evidence="1">
    <location>
        <begin position="8"/>
        <end position="103"/>
    </location>
</feature>
<proteinExistence type="predicted"/>
<dbReference type="Gene3D" id="3.40.630.30">
    <property type="match status" value="1"/>
</dbReference>
<sequence>MAEVSDVRHESPKFVLTLSLEDGSEGPEAFVEYEMDSGEDSGSIMDITHTFVPPEYRGKGVAGVLCQAAFEYCRENSLTVRPSCSYVSSRFVPKHPEFADIVEAAATEAA</sequence>
<dbReference type="PROSITE" id="PS51729">
    <property type="entry name" value="GNAT_YJDJ"/>
    <property type="match status" value="1"/>
</dbReference>
<dbReference type="EMBL" id="HBEA01016293">
    <property type="protein sequence ID" value="CAD8262922.1"/>
    <property type="molecule type" value="Transcribed_RNA"/>
</dbReference>
<accession>A0A7R9YET2</accession>
<protein>
    <recommendedName>
        <fullName evidence="1">N-acetyltransferase domain-containing protein</fullName>
    </recommendedName>
</protein>